<dbReference type="EnsemblMetazoa" id="XM_001605122">
    <property type="protein sequence ID" value="XP_001605172"/>
    <property type="gene ID" value="LOC100121560"/>
</dbReference>
<dbReference type="GO" id="GO:0016747">
    <property type="term" value="F:acyltransferase activity, transferring groups other than amino-acyl groups"/>
    <property type="evidence" value="ECO:0007669"/>
    <property type="project" value="InterPro"/>
</dbReference>
<dbReference type="Proteomes" id="UP000002358">
    <property type="component" value="Chromosome 1"/>
</dbReference>
<keyword evidence="2" id="KW-0732">Signal</keyword>
<dbReference type="GeneID" id="100121560"/>
<name>A0A7M7LMA1_NASVI</name>
<dbReference type="PANTHER" id="PTHR11161:SF71">
    <property type="entry name" value="NOSE RESISTANT-TO-FLUOXETINE PROTEIN N-TERMINAL DOMAIN-CONTAINING PROTEIN"/>
    <property type="match status" value="1"/>
</dbReference>
<feature type="transmembrane region" description="Helical" evidence="1">
    <location>
        <begin position="567"/>
        <end position="586"/>
    </location>
</feature>
<protein>
    <recommendedName>
        <fullName evidence="3">Nose resistant-to-fluoxetine protein N-terminal domain-containing protein</fullName>
    </recommendedName>
</protein>
<dbReference type="AlphaFoldDB" id="A0A7M7LMA1"/>
<dbReference type="Pfam" id="PF01757">
    <property type="entry name" value="Acyl_transf_3"/>
    <property type="match status" value="1"/>
</dbReference>
<feature type="signal peptide" evidence="2">
    <location>
        <begin position="1"/>
        <end position="18"/>
    </location>
</feature>
<proteinExistence type="predicted"/>
<feature type="transmembrane region" description="Helical" evidence="1">
    <location>
        <begin position="275"/>
        <end position="295"/>
    </location>
</feature>
<feature type="transmembrane region" description="Helical" evidence="1">
    <location>
        <begin position="488"/>
        <end position="508"/>
    </location>
</feature>
<dbReference type="RefSeq" id="XP_031785580.1">
    <property type="nucleotide sequence ID" value="XM_031929720.2"/>
</dbReference>
<dbReference type="RefSeq" id="XP_001605172.2">
    <property type="nucleotide sequence ID" value="XM_001605122.6"/>
</dbReference>
<keyword evidence="1" id="KW-0472">Membrane</keyword>
<feature type="domain" description="Nose resistant-to-fluoxetine protein N-terminal" evidence="3">
    <location>
        <begin position="102"/>
        <end position="260"/>
    </location>
</feature>
<dbReference type="PANTHER" id="PTHR11161">
    <property type="entry name" value="O-ACYLTRANSFERASE"/>
    <property type="match status" value="1"/>
</dbReference>
<dbReference type="InParanoid" id="A0A7M7LMA1"/>
<keyword evidence="5" id="KW-1185">Reference proteome</keyword>
<feature type="transmembrane region" description="Helical" evidence="1">
    <location>
        <begin position="515"/>
        <end position="534"/>
    </location>
</feature>
<feature type="transmembrane region" description="Helical" evidence="1">
    <location>
        <begin position="598"/>
        <end position="621"/>
    </location>
</feature>
<dbReference type="KEGG" id="nvi:100121560"/>
<feature type="transmembrane region" description="Helical" evidence="1">
    <location>
        <begin position="342"/>
        <end position="362"/>
    </location>
</feature>
<evidence type="ECO:0000256" key="1">
    <source>
        <dbReference type="SAM" id="Phobius"/>
    </source>
</evidence>
<feature type="transmembrane region" description="Helical" evidence="1">
    <location>
        <begin position="382"/>
        <end position="406"/>
    </location>
</feature>
<keyword evidence="1" id="KW-0812">Transmembrane</keyword>
<sequence length="781" mass="89041">MLVKFYALSALLFVAVQAQSYSRLENLTATPECRWLLKFNNTSAGKETKASCSLNSTLCNIQDQKIRSDKSTKEKKVDGKFWYENVPLPPIEVASSAETLPDGACRRQLRKYLEDLRNGSMWATQMFDASAKYPYGIIDGQTRHLGSFDQCYRIDAQVRGADGFENVKGRYCLVDYKYEQRDASADFKGKLNFEFDPNESVWEAIREKGDFRRIRRYMLQMALCVPAACSAEDVQQALQGPFESYAAKNNLLVKVSVDPNNCQAYHEEPEFSTGAFVYCCVLFSIFALVVVASLYDGTLSTEEEKLGTSRGRQLLLCFSAKRNLHTIFEVRYKHRGLDTIHLLRFVSMCLVVAGHRMMQYYLNTVVNGRNLEITYDVPSFVMVHNGPIIVDGFFAIGGLLACYGLLDQFDKTKRMNFVGLTLIRFLRFTPAYALLIFFNAYLFPHMGSGPQWKSKIGVEAENCAATWWAQLFYLNNYMTMDRMCIFQSWYLAVDFHCYLIGIALIYAFWKYPRRVGYSILGTATFISILIPFYLTYVYRIQPLFIGFPYLNDLQIDPYFVHYYVKSHLRMTAYLVGIVSGAILYDYQKASWRISKRLSQGLFILLVVLLSIYSQSLGYQYYNPNSNPSSLEMALYASLHRGTFAASYCAIILLITMGDGLDLHYNFLTPGWAQPLGRLTYSVFLSHNILQSYDAGSVRSARTFSVCNTFWDSIPDVVCSFSLALLIAIGIEGPFRKLEKYLIVKRSKNTPIPATNSNKETDMNSVKTIEELSTEKLADKLD</sequence>
<reference evidence="4" key="1">
    <citation type="submission" date="2021-01" db="UniProtKB">
        <authorList>
            <consortium name="EnsemblMetazoa"/>
        </authorList>
    </citation>
    <scope>IDENTIFICATION</scope>
</reference>
<feature type="transmembrane region" description="Helical" evidence="1">
    <location>
        <begin position="633"/>
        <end position="654"/>
    </location>
</feature>
<keyword evidence="1" id="KW-1133">Transmembrane helix</keyword>
<dbReference type="EnsemblMetazoa" id="XM_031929720">
    <property type="protein sequence ID" value="XP_031785580"/>
    <property type="gene ID" value="LOC100121560"/>
</dbReference>
<dbReference type="InterPro" id="IPR006621">
    <property type="entry name" value="Nose-resist-to-fluoxetine_N"/>
</dbReference>
<dbReference type="InterPro" id="IPR002656">
    <property type="entry name" value="Acyl_transf_3_dom"/>
</dbReference>
<dbReference type="InterPro" id="IPR052728">
    <property type="entry name" value="O2_lipid_transport_reg"/>
</dbReference>
<accession>A0A7M7LMA1</accession>
<evidence type="ECO:0000259" key="3">
    <source>
        <dbReference type="SMART" id="SM00703"/>
    </source>
</evidence>
<dbReference type="Pfam" id="PF20146">
    <property type="entry name" value="NRF"/>
    <property type="match status" value="1"/>
</dbReference>
<evidence type="ECO:0000313" key="5">
    <source>
        <dbReference type="Proteomes" id="UP000002358"/>
    </source>
</evidence>
<feature type="chain" id="PRO_5033597114" description="Nose resistant-to-fluoxetine protein N-terminal domain-containing protein" evidence="2">
    <location>
        <begin position="19"/>
        <end position="781"/>
    </location>
</feature>
<organism evidence="4 5">
    <name type="scientific">Nasonia vitripennis</name>
    <name type="common">Parasitic wasp</name>
    <dbReference type="NCBI Taxonomy" id="7425"/>
    <lineage>
        <taxon>Eukaryota</taxon>
        <taxon>Metazoa</taxon>
        <taxon>Ecdysozoa</taxon>
        <taxon>Arthropoda</taxon>
        <taxon>Hexapoda</taxon>
        <taxon>Insecta</taxon>
        <taxon>Pterygota</taxon>
        <taxon>Neoptera</taxon>
        <taxon>Endopterygota</taxon>
        <taxon>Hymenoptera</taxon>
        <taxon>Apocrita</taxon>
        <taxon>Proctotrupomorpha</taxon>
        <taxon>Chalcidoidea</taxon>
        <taxon>Pteromalidae</taxon>
        <taxon>Pteromalinae</taxon>
        <taxon>Nasonia</taxon>
    </lineage>
</organism>
<dbReference type="SMART" id="SM00703">
    <property type="entry name" value="NRF"/>
    <property type="match status" value="1"/>
</dbReference>
<dbReference type="OrthoDB" id="10006435at2759"/>
<feature type="transmembrane region" description="Helical" evidence="1">
    <location>
        <begin position="418"/>
        <end position="443"/>
    </location>
</feature>
<evidence type="ECO:0000313" key="4">
    <source>
        <dbReference type="EnsemblMetazoa" id="XP_001605172"/>
    </source>
</evidence>
<evidence type="ECO:0000256" key="2">
    <source>
        <dbReference type="SAM" id="SignalP"/>
    </source>
</evidence>